<dbReference type="SMART" id="SM00962">
    <property type="entry name" value="SRP54"/>
    <property type="match status" value="1"/>
</dbReference>
<organism evidence="11 12">
    <name type="scientific">Thermoproteota archaeon</name>
    <dbReference type="NCBI Taxonomy" id="2056631"/>
    <lineage>
        <taxon>Archaea</taxon>
        <taxon>Thermoproteota</taxon>
    </lineage>
</organism>
<evidence type="ECO:0000313" key="13">
    <source>
        <dbReference type="Proteomes" id="UP000278475"/>
    </source>
</evidence>
<name>A0A497EZ06_9CREN</name>
<evidence type="ECO:0000313" key="12">
    <source>
        <dbReference type="Proteomes" id="UP000272051"/>
    </source>
</evidence>
<dbReference type="SUPFAM" id="SSF52540">
    <property type="entry name" value="P-loop containing nucleoside triphosphate hydrolases"/>
    <property type="match status" value="1"/>
</dbReference>
<dbReference type="InterPro" id="IPR013822">
    <property type="entry name" value="Signal_recog_particl_SRP54_hlx"/>
</dbReference>
<dbReference type="GO" id="GO:0005886">
    <property type="term" value="C:plasma membrane"/>
    <property type="evidence" value="ECO:0007669"/>
    <property type="project" value="UniProtKB-SubCell"/>
</dbReference>
<gene>
    <name evidence="8" type="primary">ftsY</name>
    <name evidence="10" type="ORF">DRJ31_03425</name>
    <name evidence="11" type="ORF">DRJ33_03210</name>
</gene>
<evidence type="ECO:0000256" key="7">
    <source>
        <dbReference type="ARBA" id="ARBA00023170"/>
    </source>
</evidence>
<keyword evidence="4 8" id="KW-0378">Hydrolase</keyword>
<accession>A0A497EZ06</accession>
<dbReference type="HAMAP" id="MF_00920">
    <property type="entry name" value="FtsY"/>
    <property type="match status" value="1"/>
</dbReference>
<dbReference type="NCBIfam" id="TIGR00064">
    <property type="entry name" value="ftsY"/>
    <property type="match status" value="1"/>
</dbReference>
<dbReference type="GO" id="GO:0003924">
    <property type="term" value="F:GTPase activity"/>
    <property type="evidence" value="ECO:0007669"/>
    <property type="project" value="UniProtKB-UniRule"/>
</dbReference>
<evidence type="ECO:0000313" key="11">
    <source>
        <dbReference type="EMBL" id="RLE52634.1"/>
    </source>
</evidence>
<comment type="subcellular location">
    <subcellularLocation>
        <location evidence="8">Cell membrane</location>
        <topology evidence="8">Peripheral membrane protein</topology>
        <orientation evidence="8">Cytoplasmic side</orientation>
    </subcellularLocation>
    <subcellularLocation>
        <location evidence="8">Cytoplasm</location>
    </subcellularLocation>
</comment>
<dbReference type="EC" id="3.6.5.4" evidence="8"/>
<keyword evidence="6 8" id="KW-0472">Membrane</keyword>
<sequence>MFEKLRKAFNQLIEGITTKELSEKDLSDKLWDFQLALIEGDVAVPVAEEISNKVKEKLSGQKIKRFEDVTPLIKKTLRESLIELFSVSNPLDLVEKVKEKRAKGEPYVIVFFGVNGVGKTTTIAKLAKYFMDKGLSVVLACSDTFRAGAEEQLEFHAKRIGAKMIKHRYGADPAAVAYDAVAYARSKGINVVLIDTAGRMQTDRDLMDELKKIVKVIRPDLSVFVGDALTGNDAVDQAQKFMNDVGFDAVILTKVDADVRGGAAISIASVTRKPIIFLGVGQRYEDLIPFTPKWIIDKVVPD</sequence>
<feature type="binding site" evidence="8">
    <location>
        <begin position="195"/>
        <end position="199"/>
    </location>
    <ligand>
        <name>GTP</name>
        <dbReference type="ChEBI" id="CHEBI:37565"/>
    </ligand>
</feature>
<dbReference type="GO" id="GO:0005047">
    <property type="term" value="F:signal recognition particle binding"/>
    <property type="evidence" value="ECO:0007669"/>
    <property type="project" value="TreeGrafter"/>
</dbReference>
<dbReference type="InterPro" id="IPR042101">
    <property type="entry name" value="SRP54_N_sf"/>
</dbReference>
<dbReference type="SUPFAM" id="SSF47364">
    <property type="entry name" value="Domain of the SRP/SRP receptor G-proteins"/>
    <property type="match status" value="1"/>
</dbReference>
<evidence type="ECO:0000259" key="9">
    <source>
        <dbReference type="PROSITE" id="PS00300"/>
    </source>
</evidence>
<keyword evidence="3 8" id="KW-0547">Nucleotide-binding</keyword>
<keyword evidence="2 8" id="KW-0963">Cytoplasm</keyword>
<evidence type="ECO:0000313" key="10">
    <source>
        <dbReference type="EMBL" id="RLE49850.1"/>
    </source>
</evidence>
<dbReference type="InterPro" id="IPR003593">
    <property type="entry name" value="AAA+_ATPase"/>
</dbReference>
<proteinExistence type="inferred from homology"/>
<reference evidence="12 13" key="1">
    <citation type="submission" date="2018-06" db="EMBL/GenBank/DDBJ databases">
        <title>Extensive metabolic versatility and redundancy in microbially diverse, dynamic hydrothermal sediments.</title>
        <authorList>
            <person name="Dombrowski N."/>
            <person name="Teske A."/>
            <person name="Baker B.J."/>
        </authorList>
    </citation>
    <scope>NUCLEOTIDE SEQUENCE [LARGE SCALE GENOMIC DNA]</scope>
    <source>
        <strain evidence="11">B34_G17</strain>
        <strain evidence="10">B66_G16</strain>
    </source>
</reference>
<comment type="caution">
    <text evidence="11">The sequence shown here is derived from an EMBL/GenBank/DDBJ whole genome shotgun (WGS) entry which is preliminary data.</text>
</comment>
<dbReference type="InterPro" id="IPR000897">
    <property type="entry name" value="SRP54_GTPase_dom"/>
</dbReference>
<evidence type="ECO:0000256" key="4">
    <source>
        <dbReference type="ARBA" id="ARBA00022801"/>
    </source>
</evidence>
<evidence type="ECO:0000256" key="1">
    <source>
        <dbReference type="ARBA" id="ARBA00022475"/>
    </source>
</evidence>
<dbReference type="EMBL" id="QMQV01000020">
    <property type="protein sequence ID" value="RLE49850.1"/>
    <property type="molecule type" value="Genomic_DNA"/>
</dbReference>
<dbReference type="GO" id="GO:0005525">
    <property type="term" value="F:GTP binding"/>
    <property type="evidence" value="ECO:0007669"/>
    <property type="project" value="UniProtKB-UniRule"/>
</dbReference>
<dbReference type="PROSITE" id="PS00300">
    <property type="entry name" value="SRP54"/>
    <property type="match status" value="1"/>
</dbReference>
<dbReference type="Proteomes" id="UP000278475">
    <property type="component" value="Unassembled WGS sequence"/>
</dbReference>
<dbReference type="SMART" id="SM00382">
    <property type="entry name" value="AAA"/>
    <property type="match status" value="1"/>
</dbReference>
<dbReference type="InterPro" id="IPR036225">
    <property type="entry name" value="SRP/SRP_N"/>
</dbReference>
<evidence type="ECO:0000256" key="2">
    <source>
        <dbReference type="ARBA" id="ARBA00022490"/>
    </source>
</evidence>
<feature type="binding site" evidence="8">
    <location>
        <begin position="253"/>
        <end position="256"/>
    </location>
    <ligand>
        <name>GTP</name>
        <dbReference type="ChEBI" id="CHEBI:37565"/>
    </ligand>
</feature>
<dbReference type="Gene3D" id="1.20.120.140">
    <property type="entry name" value="Signal recognition particle SRP54, nucleotide-binding domain"/>
    <property type="match status" value="1"/>
</dbReference>
<feature type="binding site" evidence="8">
    <location>
        <begin position="113"/>
        <end position="120"/>
    </location>
    <ligand>
        <name>GTP</name>
        <dbReference type="ChEBI" id="CHEBI:37565"/>
    </ligand>
</feature>
<keyword evidence="1 8" id="KW-1003">Cell membrane</keyword>
<keyword evidence="5 8" id="KW-0342">GTP-binding</keyword>
<evidence type="ECO:0000256" key="3">
    <source>
        <dbReference type="ARBA" id="ARBA00022741"/>
    </source>
</evidence>
<protein>
    <recommendedName>
        <fullName evidence="8">Signal recognition particle receptor FtsY</fullName>
        <shortName evidence="8">SRP receptor</shortName>
        <ecNumber evidence="8">3.6.5.4</ecNumber>
    </recommendedName>
</protein>
<dbReference type="GO" id="GO:0005737">
    <property type="term" value="C:cytoplasm"/>
    <property type="evidence" value="ECO:0007669"/>
    <property type="project" value="UniProtKB-SubCell"/>
</dbReference>
<keyword evidence="7 8" id="KW-0675">Receptor</keyword>
<comment type="subunit">
    <text evidence="8">Part of the signal recognition particle protein translocation system, which is composed of SRP and FtsY.</text>
</comment>
<evidence type="ECO:0000256" key="5">
    <source>
        <dbReference type="ARBA" id="ARBA00023134"/>
    </source>
</evidence>
<dbReference type="EMBL" id="QMQX01000043">
    <property type="protein sequence ID" value="RLE52634.1"/>
    <property type="molecule type" value="Genomic_DNA"/>
</dbReference>
<dbReference type="InterPro" id="IPR004390">
    <property type="entry name" value="SR_rcpt_FtsY"/>
</dbReference>
<dbReference type="FunFam" id="3.40.50.300:FF:000566">
    <property type="entry name" value="Signal recognition particle receptor subunit alpha"/>
    <property type="match status" value="1"/>
</dbReference>
<dbReference type="Pfam" id="PF02881">
    <property type="entry name" value="SRP54_N"/>
    <property type="match status" value="1"/>
</dbReference>
<dbReference type="GO" id="GO:0006614">
    <property type="term" value="P:SRP-dependent cotranslational protein targeting to membrane"/>
    <property type="evidence" value="ECO:0007669"/>
    <property type="project" value="InterPro"/>
</dbReference>
<evidence type="ECO:0000256" key="8">
    <source>
        <dbReference type="HAMAP-Rule" id="MF_00920"/>
    </source>
</evidence>
<evidence type="ECO:0000256" key="6">
    <source>
        <dbReference type="ARBA" id="ARBA00023136"/>
    </source>
</evidence>
<dbReference type="Proteomes" id="UP000272051">
    <property type="component" value="Unassembled WGS sequence"/>
</dbReference>
<dbReference type="SMART" id="SM00963">
    <property type="entry name" value="SRP54_N"/>
    <property type="match status" value="1"/>
</dbReference>
<feature type="domain" description="SRP54-type proteins GTP-binding" evidence="9">
    <location>
        <begin position="274"/>
        <end position="287"/>
    </location>
</feature>
<comment type="similarity">
    <text evidence="8">Belongs to the GTP-binding SRP family. FtsY subfamily.</text>
</comment>
<dbReference type="AlphaFoldDB" id="A0A497EZ06"/>
<dbReference type="PANTHER" id="PTHR43134:SF1">
    <property type="entry name" value="SIGNAL RECOGNITION PARTICLE RECEPTOR SUBUNIT ALPHA"/>
    <property type="match status" value="1"/>
</dbReference>
<comment type="function">
    <text evidence="8">Involved in targeting and insertion of nascent membrane proteins into the cytoplasmic membrane. Acts as a receptor for the complex formed by the signal recognition particle (SRP) and the ribosome-nascent chain (RNC).</text>
</comment>
<dbReference type="Pfam" id="PF00448">
    <property type="entry name" value="SRP54"/>
    <property type="match status" value="1"/>
</dbReference>
<dbReference type="Gene3D" id="3.40.50.300">
    <property type="entry name" value="P-loop containing nucleotide triphosphate hydrolases"/>
    <property type="match status" value="1"/>
</dbReference>
<comment type="catalytic activity">
    <reaction evidence="8">
        <text>GTP + H2O = GDP + phosphate + H(+)</text>
        <dbReference type="Rhea" id="RHEA:19669"/>
        <dbReference type="ChEBI" id="CHEBI:15377"/>
        <dbReference type="ChEBI" id="CHEBI:15378"/>
        <dbReference type="ChEBI" id="CHEBI:37565"/>
        <dbReference type="ChEBI" id="CHEBI:43474"/>
        <dbReference type="ChEBI" id="CHEBI:58189"/>
        <dbReference type="EC" id="3.6.5.4"/>
    </reaction>
</comment>
<dbReference type="PANTHER" id="PTHR43134">
    <property type="entry name" value="SIGNAL RECOGNITION PARTICLE RECEPTOR SUBUNIT ALPHA"/>
    <property type="match status" value="1"/>
</dbReference>
<dbReference type="InterPro" id="IPR027417">
    <property type="entry name" value="P-loop_NTPase"/>
</dbReference>